<dbReference type="PROSITE" id="PS50850">
    <property type="entry name" value="MFS"/>
    <property type="match status" value="1"/>
</dbReference>
<keyword evidence="3" id="KW-0813">Transport</keyword>
<keyword evidence="5 10" id="KW-0812">Transmembrane</keyword>
<dbReference type="EMBL" id="BAABIC010000027">
    <property type="protein sequence ID" value="GAA4709295.1"/>
    <property type="molecule type" value="Genomic_DNA"/>
</dbReference>
<evidence type="ECO:0000259" key="11">
    <source>
        <dbReference type="PROSITE" id="PS50850"/>
    </source>
</evidence>
<dbReference type="PROSITE" id="PS00216">
    <property type="entry name" value="SUGAR_TRANSPORT_1"/>
    <property type="match status" value="2"/>
</dbReference>
<accession>A0ABP8XKA1</accession>
<feature type="transmembrane region" description="Helical" evidence="10">
    <location>
        <begin position="330"/>
        <end position="355"/>
    </location>
</feature>
<evidence type="ECO:0000256" key="5">
    <source>
        <dbReference type="ARBA" id="ARBA00022692"/>
    </source>
</evidence>
<keyword evidence="13" id="KW-1185">Reference proteome</keyword>
<evidence type="ECO:0000256" key="2">
    <source>
        <dbReference type="ARBA" id="ARBA00008240"/>
    </source>
</evidence>
<keyword evidence="4" id="KW-1003">Cell membrane</keyword>
<feature type="transmembrane region" description="Helical" evidence="10">
    <location>
        <begin position="269"/>
        <end position="292"/>
    </location>
</feature>
<organism evidence="12 13">
    <name type="scientific">Pseudonocardia yuanmonensis</name>
    <dbReference type="NCBI Taxonomy" id="1095914"/>
    <lineage>
        <taxon>Bacteria</taxon>
        <taxon>Bacillati</taxon>
        <taxon>Actinomycetota</taxon>
        <taxon>Actinomycetes</taxon>
        <taxon>Pseudonocardiales</taxon>
        <taxon>Pseudonocardiaceae</taxon>
        <taxon>Pseudonocardia</taxon>
    </lineage>
</organism>
<feature type="transmembrane region" description="Helical" evidence="10">
    <location>
        <begin position="160"/>
        <end position="183"/>
    </location>
</feature>
<evidence type="ECO:0000256" key="1">
    <source>
        <dbReference type="ARBA" id="ARBA00004651"/>
    </source>
</evidence>
<keyword evidence="7 10" id="KW-1133">Transmembrane helix</keyword>
<feature type="transmembrane region" description="Helical" evidence="10">
    <location>
        <begin position="236"/>
        <end position="257"/>
    </location>
</feature>
<evidence type="ECO:0000256" key="4">
    <source>
        <dbReference type="ARBA" id="ARBA00022475"/>
    </source>
</evidence>
<dbReference type="InterPro" id="IPR036259">
    <property type="entry name" value="MFS_trans_sf"/>
</dbReference>
<protein>
    <submittedName>
        <fullName evidence="12">MFS transporter</fullName>
    </submittedName>
</protein>
<evidence type="ECO:0000256" key="3">
    <source>
        <dbReference type="ARBA" id="ARBA00022448"/>
    </source>
</evidence>
<feature type="transmembrane region" description="Helical" evidence="10">
    <location>
        <begin position="367"/>
        <end position="386"/>
    </location>
</feature>
<evidence type="ECO:0000256" key="9">
    <source>
        <dbReference type="SAM" id="MobiDB-lite"/>
    </source>
</evidence>
<feature type="transmembrane region" description="Helical" evidence="10">
    <location>
        <begin position="304"/>
        <end position="324"/>
    </location>
</feature>
<evidence type="ECO:0000313" key="12">
    <source>
        <dbReference type="EMBL" id="GAA4709295.1"/>
    </source>
</evidence>
<dbReference type="InterPro" id="IPR005829">
    <property type="entry name" value="Sugar_transporter_CS"/>
</dbReference>
<dbReference type="SUPFAM" id="SSF103473">
    <property type="entry name" value="MFS general substrate transporter"/>
    <property type="match status" value="1"/>
</dbReference>
<gene>
    <name evidence="12" type="ORF">GCM10023215_58600</name>
</gene>
<comment type="caution">
    <text evidence="12">The sequence shown here is derived from an EMBL/GenBank/DDBJ whole genome shotgun (WGS) entry which is preliminary data.</text>
</comment>
<keyword evidence="8 10" id="KW-0472">Membrane</keyword>
<comment type="similarity">
    <text evidence="2">Belongs to the major facilitator superfamily. Metabolite:H+ Symporter (MHS) family (TC 2.A.1.6) family.</text>
</comment>
<feature type="compositionally biased region" description="Basic and acidic residues" evidence="9">
    <location>
        <begin position="440"/>
        <end position="449"/>
    </location>
</feature>
<dbReference type="PANTHER" id="PTHR43528">
    <property type="entry name" value="ALPHA-KETOGLUTARATE PERMEASE"/>
    <property type="match status" value="1"/>
</dbReference>
<feature type="transmembrane region" description="Helical" evidence="10">
    <location>
        <begin position="189"/>
        <end position="209"/>
    </location>
</feature>
<feature type="region of interest" description="Disordered" evidence="9">
    <location>
        <begin position="430"/>
        <end position="449"/>
    </location>
</feature>
<feature type="transmembrane region" description="Helical" evidence="10">
    <location>
        <begin position="55"/>
        <end position="79"/>
    </location>
</feature>
<evidence type="ECO:0000256" key="7">
    <source>
        <dbReference type="ARBA" id="ARBA00022989"/>
    </source>
</evidence>
<feature type="transmembrane region" description="Helical" evidence="10">
    <location>
        <begin position="91"/>
        <end position="124"/>
    </location>
</feature>
<name>A0ABP8XKA1_9PSEU</name>
<evidence type="ECO:0000256" key="6">
    <source>
        <dbReference type="ARBA" id="ARBA00022847"/>
    </source>
</evidence>
<reference evidence="13" key="1">
    <citation type="journal article" date="2019" name="Int. J. Syst. Evol. Microbiol.">
        <title>The Global Catalogue of Microorganisms (GCM) 10K type strain sequencing project: providing services to taxonomists for standard genome sequencing and annotation.</title>
        <authorList>
            <consortium name="The Broad Institute Genomics Platform"/>
            <consortium name="The Broad Institute Genome Sequencing Center for Infectious Disease"/>
            <person name="Wu L."/>
            <person name="Ma J."/>
        </authorList>
    </citation>
    <scope>NUCLEOTIDE SEQUENCE [LARGE SCALE GENOMIC DNA]</scope>
    <source>
        <strain evidence="13">JCM 18055</strain>
    </source>
</reference>
<dbReference type="InterPro" id="IPR051084">
    <property type="entry name" value="H+-coupled_symporters"/>
</dbReference>
<dbReference type="Pfam" id="PF07690">
    <property type="entry name" value="MFS_1"/>
    <property type="match status" value="1"/>
</dbReference>
<evidence type="ECO:0000313" key="13">
    <source>
        <dbReference type="Proteomes" id="UP001500325"/>
    </source>
</evidence>
<proteinExistence type="inferred from homology"/>
<dbReference type="InterPro" id="IPR020846">
    <property type="entry name" value="MFS_dom"/>
</dbReference>
<feature type="transmembrane region" description="Helical" evidence="10">
    <location>
        <begin position="130"/>
        <end position="148"/>
    </location>
</feature>
<feature type="domain" description="Major facilitator superfamily (MFS) profile" evidence="11">
    <location>
        <begin position="18"/>
        <end position="423"/>
    </location>
</feature>
<dbReference type="PANTHER" id="PTHR43528:SF1">
    <property type="entry name" value="ALPHA-KETOGLUTARATE PERMEASE"/>
    <property type="match status" value="1"/>
</dbReference>
<feature type="transmembrane region" description="Helical" evidence="10">
    <location>
        <begin position="398"/>
        <end position="417"/>
    </location>
</feature>
<sequence length="449" mass="46670">MSAPSEAEHARASTVRRTTLAAAIGNTVENYDYAVYGLVATVLAKNFFPNSTPGVALLSTFAVFAAAFVIRPLGGLLLGPLADRIGRKPTLVVTLIGMAVVSTLIGLLPTAATIGIAAPILLVVLRMGQGLAAGGEYGTAIIYAAEFAPENRKGEMASRVQMGSLAGLLIGAVIVVSLTLSLGPEAMQAWGWRVPFLLALPLGAIGFYLRSRLGETPEFVEVQEVAQDRPPVGRRLWRGVLLIGVAATHAVGFYLAFTYVQNLIIQLKFSLVTATVVIGVALAVGIGLVLAGGRVSDRIGRRPALLIATAVIVVASYPLMAGLTSSTNPWVLGIFAVLLAAAPSFYTGIAPITYIELFPVHARGTGVSLAFNIAVAVFGGSVLYVTQWLVQTTGDNRAGAFVLIGSAALSGLTALALPTVLTPRVRRPTATATPVGGLRLSRDPRGGRP</sequence>
<keyword evidence="6" id="KW-0769">Symport</keyword>
<dbReference type="InterPro" id="IPR011701">
    <property type="entry name" value="MFS"/>
</dbReference>
<dbReference type="Gene3D" id="1.20.1250.20">
    <property type="entry name" value="MFS general substrate transporter like domains"/>
    <property type="match status" value="2"/>
</dbReference>
<dbReference type="Proteomes" id="UP001500325">
    <property type="component" value="Unassembled WGS sequence"/>
</dbReference>
<comment type="subcellular location">
    <subcellularLocation>
        <location evidence="1">Cell membrane</location>
        <topology evidence="1">Multi-pass membrane protein</topology>
    </subcellularLocation>
</comment>
<evidence type="ECO:0000256" key="10">
    <source>
        <dbReference type="SAM" id="Phobius"/>
    </source>
</evidence>
<evidence type="ECO:0000256" key="8">
    <source>
        <dbReference type="ARBA" id="ARBA00023136"/>
    </source>
</evidence>